<dbReference type="InterPro" id="IPR022712">
    <property type="entry name" value="Beta_Casp"/>
</dbReference>
<dbReference type="PANTHER" id="PTHR11203:SF37">
    <property type="entry name" value="INTEGRATOR COMPLEX SUBUNIT 11"/>
    <property type="match status" value="1"/>
</dbReference>
<dbReference type="Pfam" id="PF00753">
    <property type="entry name" value="Lactamase_B"/>
    <property type="match status" value="1"/>
</dbReference>
<dbReference type="Pfam" id="PF07521">
    <property type="entry name" value="RMMBL"/>
    <property type="match status" value="1"/>
</dbReference>
<reference evidence="4 5" key="1">
    <citation type="submission" date="2020-04" db="EMBL/GenBank/DDBJ databases">
        <authorList>
            <person name="De Canck E."/>
        </authorList>
    </citation>
    <scope>NUCLEOTIDE SEQUENCE [LARGE SCALE GENOMIC DNA]</scope>
    <source>
        <strain evidence="4 5">LMG 1861</strain>
    </source>
</reference>
<dbReference type="EMBL" id="CADILD010000002">
    <property type="protein sequence ID" value="CAB3894188.1"/>
    <property type="molecule type" value="Genomic_DNA"/>
</dbReference>
<protein>
    <submittedName>
        <fullName evidence="4">Ribonuclease</fullName>
        <ecNumber evidence="4">3.1.-.-</ecNumber>
    </submittedName>
</protein>
<dbReference type="CDD" id="cd16295">
    <property type="entry name" value="TTHA0252-CPSF-like_MBL-fold"/>
    <property type="match status" value="1"/>
</dbReference>
<proteinExistence type="predicted"/>
<dbReference type="InterPro" id="IPR001279">
    <property type="entry name" value="Metallo-B-lactamas"/>
</dbReference>
<evidence type="ECO:0000313" key="5">
    <source>
        <dbReference type="Proteomes" id="UP000494105"/>
    </source>
</evidence>
<evidence type="ECO:0000256" key="1">
    <source>
        <dbReference type="ARBA" id="ARBA00022801"/>
    </source>
</evidence>
<name>A0A6S7E314_9BURK</name>
<organism evidence="4 5">
    <name type="scientific">Achromobacter piechaudii</name>
    <dbReference type="NCBI Taxonomy" id="72556"/>
    <lineage>
        <taxon>Bacteria</taxon>
        <taxon>Pseudomonadati</taxon>
        <taxon>Pseudomonadota</taxon>
        <taxon>Betaproteobacteria</taxon>
        <taxon>Burkholderiales</taxon>
        <taxon>Alcaligenaceae</taxon>
        <taxon>Achromobacter</taxon>
    </lineage>
</organism>
<evidence type="ECO:0000259" key="2">
    <source>
        <dbReference type="SMART" id="SM00849"/>
    </source>
</evidence>
<feature type="domain" description="Beta-Casp" evidence="3">
    <location>
        <begin position="251"/>
        <end position="371"/>
    </location>
</feature>
<dbReference type="SMART" id="SM00849">
    <property type="entry name" value="Lactamase_B"/>
    <property type="match status" value="1"/>
</dbReference>
<dbReference type="GO" id="GO:0004521">
    <property type="term" value="F:RNA endonuclease activity"/>
    <property type="evidence" value="ECO:0007669"/>
    <property type="project" value="TreeGrafter"/>
</dbReference>
<dbReference type="Proteomes" id="UP000494105">
    <property type="component" value="Unassembled WGS sequence"/>
</dbReference>
<dbReference type="AlphaFoldDB" id="A0A6S7E314"/>
<feature type="domain" description="Metallo-beta-lactamase" evidence="2">
    <location>
        <begin position="17"/>
        <end position="246"/>
    </location>
</feature>
<evidence type="ECO:0000313" key="4">
    <source>
        <dbReference type="EMBL" id="CAB3894188.1"/>
    </source>
</evidence>
<dbReference type="EC" id="3.1.-.-" evidence="4"/>
<accession>A0A6S7E314</accession>
<dbReference type="SMART" id="SM01027">
    <property type="entry name" value="Beta-Casp"/>
    <property type="match status" value="1"/>
</dbReference>
<dbReference type="InterPro" id="IPR011108">
    <property type="entry name" value="RMMBL"/>
</dbReference>
<dbReference type="SUPFAM" id="SSF56281">
    <property type="entry name" value="Metallo-hydrolase/oxidoreductase"/>
    <property type="match status" value="1"/>
</dbReference>
<gene>
    <name evidence="4" type="ORF">LMG1861_03966</name>
</gene>
<dbReference type="Pfam" id="PF10996">
    <property type="entry name" value="Beta-Casp"/>
    <property type="match status" value="1"/>
</dbReference>
<dbReference type="Gene3D" id="3.40.50.10890">
    <property type="match status" value="1"/>
</dbReference>
<dbReference type="GO" id="GO:0016787">
    <property type="term" value="F:hydrolase activity"/>
    <property type="evidence" value="ECO:0007669"/>
    <property type="project" value="UniProtKB-KW"/>
</dbReference>
<evidence type="ECO:0000259" key="3">
    <source>
        <dbReference type="SMART" id="SM01027"/>
    </source>
</evidence>
<dbReference type="Gene3D" id="3.60.15.10">
    <property type="entry name" value="Ribonuclease Z/Hydroxyacylglutathione hydrolase-like"/>
    <property type="match status" value="1"/>
</dbReference>
<keyword evidence="1 4" id="KW-0378">Hydrolase</keyword>
<dbReference type="InterPro" id="IPR036866">
    <property type="entry name" value="RibonucZ/Hydroxyglut_hydro"/>
</dbReference>
<sequence length="460" mass="50014">MSKNLRLHFLGAAGTVTGSRHLLDADGRLVLLDCGLFQGVKPLRLRNWAAFPVSPSRIEAVVLSHAHLDHSGYLPKLVREGFRGPIYCSEATLDLTRLLLLDSAHLQEADADYLNRHGISKHQPALPLYTVADAQRAIAALRPIAFDTPTDLPAGLRFQLTRAGHILGAAIVQLSYPGGKLVFSGDLGRYDDPLMPPPEHVGQADYLIVESTYGNRQHADEDVRDALSAIITRTVKRGGTLVIPSFAVGRAQLLLFHLWRLKQSGRISKDLPIYLDSPMASSAVDIYLQHQGDQRLSASDARSAYGAAVCVSDVEQSKALDASPMPKVIVSASGMATGGRVLHHLKHYAKDPRNTVLFAGFQAMGTRGAAMLDGARTVKIHGEYVPVRAEVDNLAMLSAHADADEILRWLRGFTQAPRETFIVHGEPDAADALRLRIKDELGWRCHAVEPDETTVLSAAG</sequence>
<dbReference type="InterPro" id="IPR050698">
    <property type="entry name" value="MBL"/>
</dbReference>
<dbReference type="PANTHER" id="PTHR11203">
    <property type="entry name" value="CLEAVAGE AND POLYADENYLATION SPECIFICITY FACTOR FAMILY MEMBER"/>
    <property type="match status" value="1"/>
</dbReference>
<dbReference type="RefSeq" id="WP_175129307.1">
    <property type="nucleotide sequence ID" value="NZ_CADILD010000002.1"/>
</dbReference>